<evidence type="ECO:0000313" key="2">
    <source>
        <dbReference type="EMBL" id="MDM1050435.1"/>
    </source>
</evidence>
<organism evidence="2 3">
    <name type="scientific">Sphingobacterium hotanense</name>
    <dbReference type="NCBI Taxonomy" id="649196"/>
    <lineage>
        <taxon>Bacteria</taxon>
        <taxon>Pseudomonadati</taxon>
        <taxon>Bacteroidota</taxon>
        <taxon>Sphingobacteriia</taxon>
        <taxon>Sphingobacteriales</taxon>
        <taxon>Sphingobacteriaceae</taxon>
        <taxon>Sphingobacterium</taxon>
    </lineage>
</organism>
<evidence type="ECO:0000256" key="1">
    <source>
        <dbReference type="SAM" id="Phobius"/>
    </source>
</evidence>
<evidence type="ECO:0008006" key="4">
    <source>
        <dbReference type="Google" id="ProtNLM"/>
    </source>
</evidence>
<gene>
    <name evidence="2" type="ORF">HX018_19540</name>
</gene>
<keyword evidence="1" id="KW-0472">Membrane</keyword>
<dbReference type="EMBL" id="JACAGK010000096">
    <property type="protein sequence ID" value="MDM1050435.1"/>
    <property type="molecule type" value="Genomic_DNA"/>
</dbReference>
<evidence type="ECO:0000313" key="3">
    <source>
        <dbReference type="Proteomes" id="UP001170954"/>
    </source>
</evidence>
<reference evidence="2" key="2">
    <citation type="journal article" date="2022" name="Sci. Total Environ.">
        <title>Prevalence, transmission, and molecular epidemiology of tet(X)-positive bacteria among humans, animals, and environmental niches in China: An epidemiological, and genomic-based study.</title>
        <authorList>
            <person name="Dong N."/>
            <person name="Zeng Y."/>
            <person name="Cai C."/>
            <person name="Sun C."/>
            <person name="Lu J."/>
            <person name="Liu C."/>
            <person name="Zhou H."/>
            <person name="Sun Q."/>
            <person name="Shu L."/>
            <person name="Wang H."/>
            <person name="Wang Y."/>
            <person name="Wang S."/>
            <person name="Wu C."/>
            <person name="Chan E.W."/>
            <person name="Chen G."/>
            <person name="Shen Z."/>
            <person name="Chen S."/>
            <person name="Zhang R."/>
        </authorList>
    </citation>
    <scope>NUCLEOTIDE SEQUENCE</scope>
    <source>
        <strain evidence="2">R1692</strain>
    </source>
</reference>
<dbReference type="Proteomes" id="UP001170954">
    <property type="component" value="Unassembled WGS sequence"/>
</dbReference>
<sequence>MKYFVKNGNEYKMKTPWGLYSPIVGGFALMTILSFVKAPESTLFWWLLAMTIFLIISFLRRCFIIDLDKKHIKVRQGLFGIGDTILIDNQEGFTVHEMKQLFITTNVSLMARYVNNKGKYREIQLAQGISKKMIQNLLNEVEEILSNEHQG</sequence>
<keyword evidence="1" id="KW-1133">Transmembrane helix</keyword>
<feature type="transmembrane region" description="Helical" evidence="1">
    <location>
        <begin position="20"/>
        <end position="38"/>
    </location>
</feature>
<keyword evidence="1" id="KW-0812">Transmembrane</keyword>
<name>A0ABT7NTG3_9SPHI</name>
<reference evidence="2" key="1">
    <citation type="submission" date="2020-06" db="EMBL/GenBank/DDBJ databases">
        <authorList>
            <person name="Dong N."/>
        </authorList>
    </citation>
    <scope>NUCLEOTIDE SEQUENCE</scope>
    <source>
        <strain evidence="2">R1692</strain>
    </source>
</reference>
<proteinExistence type="predicted"/>
<accession>A0ABT7NTG3</accession>
<protein>
    <recommendedName>
        <fullName evidence="4">DUF304 domain-containing protein</fullName>
    </recommendedName>
</protein>
<feature type="transmembrane region" description="Helical" evidence="1">
    <location>
        <begin position="44"/>
        <end position="63"/>
    </location>
</feature>
<keyword evidence="3" id="KW-1185">Reference proteome</keyword>
<comment type="caution">
    <text evidence="2">The sequence shown here is derived from an EMBL/GenBank/DDBJ whole genome shotgun (WGS) entry which is preliminary data.</text>
</comment>
<dbReference type="RefSeq" id="WP_149526041.1">
    <property type="nucleotide sequence ID" value="NZ_CP030848.1"/>
</dbReference>